<organism evidence="8 9">
    <name type="scientific">Shimia gijangensis</name>
    <dbReference type="NCBI Taxonomy" id="1470563"/>
    <lineage>
        <taxon>Bacteria</taxon>
        <taxon>Pseudomonadati</taxon>
        <taxon>Pseudomonadota</taxon>
        <taxon>Alphaproteobacteria</taxon>
        <taxon>Rhodobacterales</taxon>
        <taxon>Roseobacteraceae</taxon>
    </lineage>
</organism>
<dbReference type="SUPFAM" id="SSF48452">
    <property type="entry name" value="TPR-like"/>
    <property type="match status" value="1"/>
</dbReference>
<evidence type="ECO:0000313" key="9">
    <source>
        <dbReference type="Proteomes" id="UP000183982"/>
    </source>
</evidence>
<dbReference type="Gene3D" id="1.25.40.10">
    <property type="entry name" value="Tetratricopeptide repeat domain"/>
    <property type="match status" value="2"/>
</dbReference>
<proteinExistence type="predicted"/>
<evidence type="ECO:0000256" key="2">
    <source>
        <dbReference type="ARBA" id="ARBA00022692"/>
    </source>
</evidence>
<dbReference type="Proteomes" id="UP000183982">
    <property type="component" value="Unassembled WGS sequence"/>
</dbReference>
<protein>
    <submittedName>
        <fullName evidence="8">HemY protein</fullName>
    </submittedName>
</protein>
<evidence type="ECO:0000256" key="1">
    <source>
        <dbReference type="ARBA" id="ARBA00004370"/>
    </source>
</evidence>
<dbReference type="PIRSF" id="PIRSF031802">
    <property type="entry name" value="UCP031802"/>
    <property type="match status" value="1"/>
</dbReference>
<dbReference type="STRING" id="1470563.SAMN05444000_114109"/>
<dbReference type="GO" id="GO:0016020">
    <property type="term" value="C:membrane"/>
    <property type="evidence" value="ECO:0007669"/>
    <property type="project" value="UniProtKB-SubCell"/>
</dbReference>
<dbReference type="EMBL" id="FQZQ01000014">
    <property type="protein sequence ID" value="SHJ87484.1"/>
    <property type="molecule type" value="Genomic_DNA"/>
</dbReference>
<name>A0A1M6MVK5_9RHOB</name>
<evidence type="ECO:0000256" key="6">
    <source>
        <dbReference type="SAM" id="Phobius"/>
    </source>
</evidence>
<sequence>MLWSLIKILLFVAAIAGLTYGAGYLMESEGGVMITVAGQEFTLGPLLAVIALVALVVLVWVTLRLVSFLIAVLKFLNGDETALSRYFDRNREKKGYQALSEGLMALASGEGRTALEKARKAEKFLKQPELTNLLTAQAAELAGDKRKATEAYKTLLTDDSTRFVGVRGLMKQKLEEGQTDTALKLAETAFALKPRHEETQDVLLGLQAETGDWSGARETLNAKLRAGNLPRDVHRRRDAVLALSEANDIMDDAKPIEAREAAIEANRLSPDLIPAAVMAAQGYIAQDKPKYATRVLKKAWEAQPHPDLAAAFAAIAPDETPQERIKRFKTLTKNNSDHAEAKMVLAELNIAAEDFPEARRALGDLFESDPSTRSLTIMAAIERGEGSSDAVVKGWLAKALTAPRGPKWVCSSCHNIHSEWSPVCGNCQSFDTLAWTDPPATEGVSPTGVEMLPLIVGAIEDDVSEDDEPIDVEFSEADDTPDDVEAESTKT</sequence>
<evidence type="ECO:0000313" key="8">
    <source>
        <dbReference type="EMBL" id="SHJ87484.1"/>
    </source>
</evidence>
<dbReference type="RefSeq" id="WP_073253558.1">
    <property type="nucleotide sequence ID" value="NZ_FQZQ01000014.1"/>
</dbReference>
<dbReference type="InterPro" id="IPR010817">
    <property type="entry name" value="HemY_N"/>
</dbReference>
<keyword evidence="9" id="KW-1185">Reference proteome</keyword>
<reference evidence="9" key="1">
    <citation type="submission" date="2016-11" db="EMBL/GenBank/DDBJ databases">
        <authorList>
            <person name="Varghese N."/>
            <person name="Submissions S."/>
        </authorList>
    </citation>
    <scope>NUCLEOTIDE SEQUENCE [LARGE SCALE GENOMIC DNA]</scope>
    <source>
        <strain evidence="9">DSM 100564</strain>
    </source>
</reference>
<evidence type="ECO:0000256" key="3">
    <source>
        <dbReference type="ARBA" id="ARBA00022989"/>
    </source>
</evidence>
<feature type="domain" description="HemY N-terminal" evidence="7">
    <location>
        <begin position="30"/>
        <end position="143"/>
    </location>
</feature>
<keyword evidence="3 6" id="KW-1133">Transmembrane helix</keyword>
<dbReference type="InterPro" id="IPR011990">
    <property type="entry name" value="TPR-like_helical_dom_sf"/>
</dbReference>
<dbReference type="Pfam" id="PF07219">
    <property type="entry name" value="HemY_N"/>
    <property type="match status" value="1"/>
</dbReference>
<keyword evidence="2 6" id="KW-0812">Transmembrane</keyword>
<feature type="transmembrane region" description="Helical" evidence="6">
    <location>
        <begin position="45"/>
        <end position="76"/>
    </location>
</feature>
<accession>A0A1M6MVK5</accession>
<evidence type="ECO:0000256" key="4">
    <source>
        <dbReference type="ARBA" id="ARBA00023136"/>
    </source>
</evidence>
<dbReference type="OrthoDB" id="9798343at2"/>
<dbReference type="InterPro" id="IPR016982">
    <property type="entry name" value="Mms48"/>
</dbReference>
<comment type="subcellular location">
    <subcellularLocation>
        <location evidence="1">Membrane</location>
    </subcellularLocation>
</comment>
<evidence type="ECO:0000256" key="5">
    <source>
        <dbReference type="SAM" id="MobiDB-lite"/>
    </source>
</evidence>
<feature type="region of interest" description="Disordered" evidence="5">
    <location>
        <begin position="462"/>
        <end position="491"/>
    </location>
</feature>
<evidence type="ECO:0000259" key="7">
    <source>
        <dbReference type="Pfam" id="PF07219"/>
    </source>
</evidence>
<keyword evidence="4 6" id="KW-0472">Membrane</keyword>
<dbReference type="AlphaFoldDB" id="A0A1M6MVK5"/>
<gene>
    <name evidence="8" type="ORF">SAMN05444000_114109</name>
</gene>